<gene>
    <name evidence="2" type="ORF">ACFQV2_38840</name>
</gene>
<protein>
    <submittedName>
        <fullName evidence="2">Uncharacterized protein</fullName>
    </submittedName>
</protein>
<name>A0ABW2U0F4_9PSEU</name>
<reference evidence="3" key="1">
    <citation type="journal article" date="2019" name="Int. J. Syst. Evol. Microbiol.">
        <title>The Global Catalogue of Microorganisms (GCM) 10K type strain sequencing project: providing services to taxonomists for standard genome sequencing and annotation.</title>
        <authorList>
            <consortium name="The Broad Institute Genomics Platform"/>
            <consortium name="The Broad Institute Genome Sequencing Center for Infectious Disease"/>
            <person name="Wu L."/>
            <person name="Ma J."/>
        </authorList>
    </citation>
    <scope>NUCLEOTIDE SEQUENCE [LARGE SCALE GENOMIC DNA]</scope>
    <source>
        <strain evidence="3">JCM 17695</strain>
    </source>
</reference>
<dbReference type="Proteomes" id="UP001596512">
    <property type="component" value="Unassembled WGS sequence"/>
</dbReference>
<feature type="compositionally biased region" description="Low complexity" evidence="1">
    <location>
        <begin position="22"/>
        <end position="33"/>
    </location>
</feature>
<dbReference type="EMBL" id="JBHTEY010000004">
    <property type="protein sequence ID" value="MFC7618430.1"/>
    <property type="molecule type" value="Genomic_DNA"/>
</dbReference>
<feature type="region of interest" description="Disordered" evidence="1">
    <location>
        <begin position="1"/>
        <end position="33"/>
    </location>
</feature>
<feature type="region of interest" description="Disordered" evidence="1">
    <location>
        <begin position="56"/>
        <end position="91"/>
    </location>
</feature>
<organism evidence="2 3">
    <name type="scientific">Actinokineospora soli</name>
    <dbReference type="NCBI Taxonomy" id="1048753"/>
    <lineage>
        <taxon>Bacteria</taxon>
        <taxon>Bacillati</taxon>
        <taxon>Actinomycetota</taxon>
        <taxon>Actinomycetes</taxon>
        <taxon>Pseudonocardiales</taxon>
        <taxon>Pseudonocardiaceae</taxon>
        <taxon>Actinokineospora</taxon>
    </lineage>
</organism>
<comment type="caution">
    <text evidence="2">The sequence shown here is derived from an EMBL/GenBank/DDBJ whole genome shotgun (WGS) entry which is preliminary data.</text>
</comment>
<accession>A0ABW2U0F4</accession>
<sequence>MELPQGPVEEVRHDLPVPPDQPVRVPRSSASASVNDPCVAFGAVNALCGPSDRAINARHDGFGGPAPTSRNGLSSPHCATWSRSLPSSSSA</sequence>
<evidence type="ECO:0000313" key="3">
    <source>
        <dbReference type="Proteomes" id="UP001596512"/>
    </source>
</evidence>
<keyword evidence="3" id="KW-1185">Reference proteome</keyword>
<evidence type="ECO:0000313" key="2">
    <source>
        <dbReference type="EMBL" id="MFC7618430.1"/>
    </source>
</evidence>
<proteinExistence type="predicted"/>
<evidence type="ECO:0000256" key="1">
    <source>
        <dbReference type="SAM" id="MobiDB-lite"/>
    </source>
</evidence>
<feature type="compositionally biased region" description="Polar residues" evidence="1">
    <location>
        <begin position="81"/>
        <end position="91"/>
    </location>
</feature>